<feature type="compositionally biased region" description="Basic and acidic residues" evidence="1">
    <location>
        <begin position="8"/>
        <end position="21"/>
    </location>
</feature>
<protein>
    <submittedName>
        <fullName evidence="2">Uncharacterized protein</fullName>
    </submittedName>
</protein>
<organism evidence="2 3">
    <name type="scientific">Paenibacillus spongiae</name>
    <dbReference type="NCBI Taxonomy" id="2909671"/>
    <lineage>
        <taxon>Bacteria</taxon>
        <taxon>Bacillati</taxon>
        <taxon>Bacillota</taxon>
        <taxon>Bacilli</taxon>
        <taxon>Bacillales</taxon>
        <taxon>Paenibacillaceae</taxon>
        <taxon>Paenibacillus</taxon>
    </lineage>
</organism>
<accession>A0ABY5SCG2</accession>
<sequence length="76" mass="8525">MELPMELPAERRRANAADERLSSGQAGRKSEPIEKARNGSMVQDEQDAKRLGNDMKGMKTNSELQKDGWVPDPIQE</sequence>
<gene>
    <name evidence="2" type="ORF">L1F29_07385</name>
</gene>
<evidence type="ECO:0000313" key="3">
    <source>
        <dbReference type="Proteomes" id="UP001057877"/>
    </source>
</evidence>
<reference evidence="2" key="1">
    <citation type="submission" date="2022-01" db="EMBL/GenBank/DDBJ databases">
        <title>Paenibacillus spongiae sp. nov., isolated from marine sponge.</title>
        <authorList>
            <person name="Li Z."/>
            <person name="Zhang M."/>
        </authorList>
    </citation>
    <scope>NUCLEOTIDE SEQUENCE</scope>
    <source>
        <strain evidence="2">PHS-Z3</strain>
    </source>
</reference>
<name>A0ABY5SCG2_9BACL</name>
<dbReference type="EMBL" id="CP091430">
    <property type="protein sequence ID" value="UVI31636.1"/>
    <property type="molecule type" value="Genomic_DNA"/>
</dbReference>
<evidence type="ECO:0000256" key="1">
    <source>
        <dbReference type="SAM" id="MobiDB-lite"/>
    </source>
</evidence>
<feature type="compositionally biased region" description="Basic and acidic residues" evidence="1">
    <location>
        <begin position="46"/>
        <end position="57"/>
    </location>
</feature>
<keyword evidence="3" id="KW-1185">Reference proteome</keyword>
<feature type="region of interest" description="Disordered" evidence="1">
    <location>
        <begin position="1"/>
        <end position="76"/>
    </location>
</feature>
<dbReference type="Proteomes" id="UP001057877">
    <property type="component" value="Chromosome"/>
</dbReference>
<evidence type="ECO:0000313" key="2">
    <source>
        <dbReference type="EMBL" id="UVI31636.1"/>
    </source>
</evidence>
<proteinExistence type="predicted"/>
<dbReference type="RefSeq" id="WP_258387698.1">
    <property type="nucleotide sequence ID" value="NZ_CP091430.1"/>
</dbReference>
<feature type="compositionally biased region" description="Basic and acidic residues" evidence="1">
    <location>
        <begin position="28"/>
        <end position="37"/>
    </location>
</feature>